<reference evidence="2 3" key="1">
    <citation type="submission" date="2018-05" db="EMBL/GenBank/DDBJ databases">
        <title>Genomic Encyclopedia of Archaeal and Bacterial Type Strains, Phase II (KMG-II): from individual species to whole genera.</title>
        <authorList>
            <person name="Goeker M."/>
        </authorList>
    </citation>
    <scope>NUCLEOTIDE SEQUENCE [LARGE SCALE GENOMIC DNA]</scope>
    <source>
        <strain evidence="2 3">DSM 22214</strain>
    </source>
</reference>
<accession>A0A316EGU9</accession>
<keyword evidence="1" id="KW-0812">Transmembrane</keyword>
<evidence type="ECO:0000313" key="2">
    <source>
        <dbReference type="EMBL" id="PWK28694.1"/>
    </source>
</evidence>
<evidence type="ECO:0008006" key="4">
    <source>
        <dbReference type="Google" id="ProtNLM"/>
    </source>
</evidence>
<organism evidence="2 3">
    <name type="scientific">Arcicella aurantiaca</name>
    <dbReference type="NCBI Taxonomy" id="591202"/>
    <lineage>
        <taxon>Bacteria</taxon>
        <taxon>Pseudomonadati</taxon>
        <taxon>Bacteroidota</taxon>
        <taxon>Cytophagia</taxon>
        <taxon>Cytophagales</taxon>
        <taxon>Flectobacillaceae</taxon>
        <taxon>Arcicella</taxon>
    </lineage>
</organism>
<comment type="caution">
    <text evidence="2">The sequence shown here is derived from an EMBL/GenBank/DDBJ whole genome shotgun (WGS) entry which is preliminary data.</text>
</comment>
<keyword evidence="1" id="KW-1133">Transmembrane helix</keyword>
<evidence type="ECO:0000256" key="1">
    <source>
        <dbReference type="SAM" id="Phobius"/>
    </source>
</evidence>
<dbReference type="AlphaFoldDB" id="A0A316EGU9"/>
<keyword evidence="3" id="KW-1185">Reference proteome</keyword>
<gene>
    <name evidence="2" type="ORF">LV89_00900</name>
</gene>
<name>A0A316EGU9_9BACT</name>
<dbReference type="RefSeq" id="WP_170117751.1">
    <property type="nucleotide sequence ID" value="NZ_QGGO01000003.1"/>
</dbReference>
<proteinExistence type="predicted"/>
<dbReference type="Proteomes" id="UP000245489">
    <property type="component" value="Unassembled WGS sequence"/>
</dbReference>
<dbReference type="EMBL" id="QGGO01000003">
    <property type="protein sequence ID" value="PWK28694.1"/>
    <property type="molecule type" value="Genomic_DNA"/>
</dbReference>
<feature type="transmembrane region" description="Helical" evidence="1">
    <location>
        <begin position="14"/>
        <end position="36"/>
    </location>
</feature>
<evidence type="ECO:0000313" key="3">
    <source>
        <dbReference type="Proteomes" id="UP000245489"/>
    </source>
</evidence>
<keyword evidence="1" id="KW-0472">Membrane</keyword>
<protein>
    <recommendedName>
        <fullName evidence="4">Cbb3-type cytochrome oxidase component FixQ</fullName>
    </recommendedName>
</protein>
<sequence length="58" mass="6911">MFKQFIDKMQGADIPMITSLLIFFVFFLLVGTYLFIIDKKHLTYMSHLPLNEEQTIIR</sequence>